<proteinExistence type="predicted"/>
<evidence type="ECO:0008006" key="3">
    <source>
        <dbReference type="Google" id="ProtNLM"/>
    </source>
</evidence>
<organism evidence="1 2">
    <name type="scientific">Sphaerochaeta associata</name>
    <dbReference type="NCBI Taxonomy" id="1129264"/>
    <lineage>
        <taxon>Bacteria</taxon>
        <taxon>Pseudomonadati</taxon>
        <taxon>Spirochaetota</taxon>
        <taxon>Spirochaetia</taxon>
        <taxon>Spirochaetales</taxon>
        <taxon>Sphaerochaetaceae</taxon>
        <taxon>Sphaerochaeta</taxon>
    </lineage>
</organism>
<dbReference type="EMBL" id="CP094929">
    <property type="protein sequence ID" value="UOM49606.1"/>
    <property type="molecule type" value="Genomic_DNA"/>
</dbReference>
<name>A0ABY4D5N2_9SPIR</name>
<reference evidence="2" key="1">
    <citation type="journal article" date="2024" name="J Bioinform Genom">
        <title>Complete genome sequence of the type strain bacterium Sphaerochaeta associata GLS2t (VKM B-2742)t.</title>
        <authorList>
            <person name="Troshina O.Y."/>
            <person name="Tepeeva A.N."/>
            <person name="Arzamasceva V.O."/>
            <person name="Whitman W.B."/>
            <person name="Varghese N."/>
            <person name="Shapiro N."/>
            <person name="Woyke T."/>
            <person name="Kripides N.C."/>
            <person name="Vasilenko O.V."/>
        </authorList>
    </citation>
    <scope>NUCLEOTIDE SEQUENCE [LARGE SCALE GENOMIC DNA]</scope>
    <source>
        <strain evidence="2">GLS2T</strain>
    </source>
</reference>
<dbReference type="RefSeq" id="WP_244771000.1">
    <property type="nucleotide sequence ID" value="NZ_CP094929.1"/>
</dbReference>
<dbReference type="Proteomes" id="UP000829708">
    <property type="component" value="Chromosome"/>
</dbReference>
<gene>
    <name evidence="1" type="ORF">MUG09_08565</name>
</gene>
<accession>A0ABY4D5N2</accession>
<evidence type="ECO:0000313" key="1">
    <source>
        <dbReference type="EMBL" id="UOM49606.1"/>
    </source>
</evidence>
<sequence>MQKSRLMIVVACLVVIPSMLCGASLTITEIRANTQIQGAEFSLNLGPLAVTGGIDGIFLQADLFDSLGIADGDRVTASAQGMILMPTVGVKLFLGKKPARMFVKAALYNIIPVIDAEFSVGDHSVINQQDVDEIQERIDALYLYGTKIGLGMEYQFNKHLALVGEAGIRSNSASFDVLKFFGTESPGTEVRLDGMLAHTYTALGITFYL</sequence>
<evidence type="ECO:0000313" key="2">
    <source>
        <dbReference type="Proteomes" id="UP000829708"/>
    </source>
</evidence>
<protein>
    <recommendedName>
        <fullName evidence="3">Outer membrane protein beta-barrel domain-containing protein</fullName>
    </recommendedName>
</protein>
<keyword evidence="2" id="KW-1185">Reference proteome</keyword>